<name>A0A0S2MW34_9CAUD</name>
<dbReference type="Gene3D" id="3.30.420.10">
    <property type="entry name" value="Ribonuclease H-like superfamily/Ribonuclease H"/>
    <property type="match status" value="1"/>
</dbReference>
<evidence type="ECO:0000313" key="1">
    <source>
        <dbReference type="EMBL" id="ALO80125.1"/>
    </source>
</evidence>
<dbReference type="GO" id="GO:0003676">
    <property type="term" value="F:nucleic acid binding"/>
    <property type="evidence" value="ECO:0007669"/>
    <property type="project" value="InterPro"/>
</dbReference>
<gene>
    <name evidence="1" type="ORF">Phi4113_116</name>
</gene>
<reference evidence="1 2" key="1">
    <citation type="submission" date="2015-10" db="EMBL/GenBank/DDBJ databases">
        <title>Large-scale maps of variable infection efficiencies in aquatic Bacteriodetes phage-host model systems.</title>
        <authorList>
            <person name="Holmfeldt K."/>
            <person name="Solonenko N."/>
            <person name="Howard-Varona C."/>
            <person name="Moreno M."/>
            <person name="Malmstrom R.R."/>
            <person name="Blow M.J."/>
            <person name="Sullivan M.B."/>
        </authorList>
    </citation>
    <scope>NUCLEOTIDE SEQUENCE [LARGE SCALE GENOMIC DNA]</scope>
</reference>
<accession>A0A0S2MW34</accession>
<dbReference type="InterPro" id="IPR036397">
    <property type="entry name" value="RNaseH_sf"/>
</dbReference>
<organism evidence="1 2">
    <name type="scientific">Cellulophaga phage phi4:1_13</name>
    <dbReference type="NCBI Taxonomy" id="1747284"/>
    <lineage>
        <taxon>Viruses</taxon>
        <taxon>Duplodnaviria</taxon>
        <taxon>Heunggongvirae</taxon>
        <taxon>Uroviricota</taxon>
        <taxon>Caudoviricetes</taxon>
        <taxon>Lightbulbvirus</taxon>
        <taxon>Lightbulbvirus Cba41</taxon>
    </lineage>
</organism>
<sequence>MKYFLDTEFIEGTQKKKILGIPYGETQNTIDLISIGIVSEDKREYYAISKDFNIKEAWNRYQIKEVRGSDYWDEVKEYWIRENVLKPIFDEMEFWYRRDFQWRLKEEGEYIYSKKAKFTLNQFKYLLSVYGKTNKEIAKEVIDFCSGFEGDFNQVMDDNIQFYAYYCSYDWVVFCWLFGKMIDLPKGFPKYCNDLKVMLNDIAARRDLQLAVNDSIPLKGIDQLELHPDYPKKEGEHNALQDAWWDFRLYNFINKVSKQDDKI</sequence>
<evidence type="ECO:0000313" key="2">
    <source>
        <dbReference type="Proteomes" id="UP000229115"/>
    </source>
</evidence>
<dbReference type="Proteomes" id="UP000229115">
    <property type="component" value="Segment"/>
</dbReference>
<dbReference type="EMBL" id="KT962245">
    <property type="protein sequence ID" value="ALO80125.1"/>
    <property type="molecule type" value="Genomic_RNA"/>
</dbReference>
<proteinExistence type="predicted"/>
<protein>
    <submittedName>
        <fullName evidence="1">Uncharacterized protein</fullName>
    </submittedName>
</protein>